<dbReference type="GO" id="GO:0005524">
    <property type="term" value="F:ATP binding"/>
    <property type="evidence" value="ECO:0007669"/>
    <property type="project" value="InterPro"/>
</dbReference>
<dbReference type="GO" id="GO:0004674">
    <property type="term" value="F:protein serine/threonine kinase activity"/>
    <property type="evidence" value="ECO:0007669"/>
    <property type="project" value="TreeGrafter"/>
</dbReference>
<dbReference type="InterPro" id="IPR000719">
    <property type="entry name" value="Prot_kinase_dom"/>
</dbReference>
<dbReference type="AlphaFoldDB" id="A0A8H7DIF3"/>
<reference evidence="3" key="1">
    <citation type="submission" date="2020-05" db="EMBL/GenBank/DDBJ databases">
        <title>Mycena genomes resolve the evolution of fungal bioluminescence.</title>
        <authorList>
            <person name="Tsai I.J."/>
        </authorList>
    </citation>
    <scope>NUCLEOTIDE SEQUENCE</scope>
    <source>
        <strain evidence="3">160909Yilan</strain>
    </source>
</reference>
<dbReference type="EMBL" id="JACAZH010000003">
    <property type="protein sequence ID" value="KAF7373453.1"/>
    <property type="molecule type" value="Genomic_DNA"/>
</dbReference>
<dbReference type="Gene3D" id="1.10.510.10">
    <property type="entry name" value="Transferase(Phosphotransferase) domain 1"/>
    <property type="match status" value="1"/>
</dbReference>
<gene>
    <name evidence="3" type="ORF">MSAN_00555000</name>
</gene>
<evidence type="ECO:0000313" key="4">
    <source>
        <dbReference type="Proteomes" id="UP000623467"/>
    </source>
</evidence>
<keyword evidence="3" id="KW-0808">Transferase</keyword>
<dbReference type="PROSITE" id="PS50011">
    <property type="entry name" value="PROTEIN_KINASE_DOM"/>
    <property type="match status" value="1"/>
</dbReference>
<dbReference type="SUPFAM" id="SSF56112">
    <property type="entry name" value="Protein kinase-like (PK-like)"/>
    <property type="match status" value="1"/>
</dbReference>
<feature type="compositionally biased region" description="Basic and acidic residues" evidence="1">
    <location>
        <begin position="1"/>
        <end position="30"/>
    </location>
</feature>
<dbReference type="Proteomes" id="UP000623467">
    <property type="component" value="Unassembled WGS sequence"/>
</dbReference>
<dbReference type="InterPro" id="IPR008266">
    <property type="entry name" value="Tyr_kinase_AS"/>
</dbReference>
<feature type="domain" description="Protein kinase" evidence="2">
    <location>
        <begin position="206"/>
        <end position="489"/>
    </location>
</feature>
<dbReference type="Pfam" id="PF07714">
    <property type="entry name" value="PK_Tyr_Ser-Thr"/>
    <property type="match status" value="1"/>
</dbReference>
<keyword evidence="3" id="KW-0418">Kinase</keyword>
<dbReference type="PROSITE" id="PS00109">
    <property type="entry name" value="PROTEIN_KINASE_TYR"/>
    <property type="match status" value="1"/>
</dbReference>
<dbReference type="InterPro" id="IPR051681">
    <property type="entry name" value="Ser/Thr_Kinases-Pseudokinases"/>
</dbReference>
<sequence length="818" mass="91747">MSTNARHEENGRSGEEHTGMESVGEKEKEASQAIQPLGPFRLLPKILIHESLLSFLRGACSTRVPGRSFSEVAQFKTALDDYTLSMASNNVVSAIVGSLESRRTLLELSSQLGLANDPKLRAAQRTDDERIAANLISIFNSKDEEDVVLRLEGDPAQYFLDVVQETLDQGLLLEENHSRMARRMIRKLSERCDMLPSSLFITGVSGREEHPTFGGGYGDIFRASYNEKPVALKRMRYFLRGAELRRVHLKFCREALVWKDLRHPHILSFLGIDRNSFPATLCMVSPWMKHGTVMNYLQRQGHANVDKLASHFPGPVIYSANITLQLYEIAQGLHYLHSCNIVHGDLRGANILVNEDWSACLADFGLSNFADATSSMTTNRAGSLYWMAPELIDPDRFGLQFARTPATDVYAFGCVCLELYTGRPPFADLREPTALLKIMNNERPQRPVGPPVVSDTLWSHISAWWADDPRVRPGTQLVVQIMKSLHSPIVPPHLQRSPPPSLSMPSFLPTPMAAPTNDQHKPDTQQVQPSLWPSPRLLDSMIPDPVPSSLPTPKMTAHALLPHIDDLWPPHIQTGDRVGEFEAGPNYGPVLEPLLVRAAHAKVRLNPLIQPVSDSLAATPPPYLKWNMLFPSNQCRRSDEPVHVTMPWSNGRAEPATFPRVSLVRLVSDTFPFVITVPARNRDIGVTCGDLIDYISRDMYQLASQAEYEALPANKRRIILEAYRYNRSHADGVPGAQLHQGMLRLDWFGQDTMFGGIRNNRRLVRLLCGGDVLPCTFELVCLRRYPQSFIDDIFLGADSQLVGNEYKILHDCIYNPDR</sequence>
<dbReference type="InterPro" id="IPR011009">
    <property type="entry name" value="Kinase-like_dom_sf"/>
</dbReference>
<dbReference type="Pfam" id="PF20415">
    <property type="entry name" value="DUF6699"/>
    <property type="match status" value="1"/>
</dbReference>
<proteinExistence type="predicted"/>
<keyword evidence="4" id="KW-1185">Reference proteome</keyword>
<dbReference type="PANTHER" id="PTHR44329">
    <property type="entry name" value="SERINE/THREONINE-PROTEIN KINASE TNNI3K-RELATED"/>
    <property type="match status" value="1"/>
</dbReference>
<protein>
    <submittedName>
        <fullName evidence="3">Kinase-like protein</fullName>
    </submittedName>
</protein>
<evidence type="ECO:0000313" key="3">
    <source>
        <dbReference type="EMBL" id="KAF7373453.1"/>
    </source>
</evidence>
<evidence type="ECO:0000259" key="2">
    <source>
        <dbReference type="PROSITE" id="PS50011"/>
    </source>
</evidence>
<name>A0A8H7DIF3_9AGAR</name>
<feature type="region of interest" description="Disordered" evidence="1">
    <location>
        <begin position="1"/>
        <end position="31"/>
    </location>
</feature>
<evidence type="ECO:0000256" key="1">
    <source>
        <dbReference type="SAM" id="MobiDB-lite"/>
    </source>
</evidence>
<organism evidence="3 4">
    <name type="scientific">Mycena sanguinolenta</name>
    <dbReference type="NCBI Taxonomy" id="230812"/>
    <lineage>
        <taxon>Eukaryota</taxon>
        <taxon>Fungi</taxon>
        <taxon>Dikarya</taxon>
        <taxon>Basidiomycota</taxon>
        <taxon>Agaricomycotina</taxon>
        <taxon>Agaricomycetes</taxon>
        <taxon>Agaricomycetidae</taxon>
        <taxon>Agaricales</taxon>
        <taxon>Marasmiineae</taxon>
        <taxon>Mycenaceae</taxon>
        <taxon>Mycena</taxon>
    </lineage>
</organism>
<dbReference type="InterPro" id="IPR001245">
    <property type="entry name" value="Ser-Thr/Tyr_kinase_cat_dom"/>
</dbReference>
<accession>A0A8H7DIF3</accession>
<dbReference type="InterPro" id="IPR046522">
    <property type="entry name" value="DUF6699"/>
</dbReference>
<dbReference type="OrthoDB" id="346907at2759"/>
<comment type="caution">
    <text evidence="3">The sequence shown here is derived from an EMBL/GenBank/DDBJ whole genome shotgun (WGS) entry which is preliminary data.</text>
</comment>